<proteinExistence type="predicted"/>
<accession>A0A8I2YK82</accession>
<comment type="caution">
    <text evidence="1">The sequence shown here is derived from an EMBL/GenBank/DDBJ whole genome shotgun (WGS) entry which is preliminary data.</text>
</comment>
<dbReference type="OrthoDB" id="2691452at2759"/>
<evidence type="ECO:0000313" key="2">
    <source>
        <dbReference type="Proteomes" id="UP000683000"/>
    </source>
</evidence>
<protein>
    <submittedName>
        <fullName evidence="1">Uncharacterized protein</fullName>
    </submittedName>
</protein>
<dbReference type="AlphaFoldDB" id="A0A8I2YK82"/>
<name>A0A8I2YK82_9AGAM</name>
<dbReference type="Proteomes" id="UP000683000">
    <property type="component" value="Unassembled WGS sequence"/>
</dbReference>
<dbReference type="EMBL" id="JAGFBS010000023">
    <property type="protein sequence ID" value="KAG6373157.1"/>
    <property type="molecule type" value="Genomic_DNA"/>
</dbReference>
<sequence>MELNGLYSNTSQLGKATRKAIGYIISHIQLHAMSLRVQTSLKGNYLMTLSMQIV</sequence>
<gene>
    <name evidence="1" type="ORF">JVT61DRAFT_6773</name>
</gene>
<keyword evidence="2" id="KW-1185">Reference proteome</keyword>
<evidence type="ECO:0000313" key="1">
    <source>
        <dbReference type="EMBL" id="KAG6373157.1"/>
    </source>
</evidence>
<reference evidence="1" key="1">
    <citation type="submission" date="2021-03" db="EMBL/GenBank/DDBJ databases">
        <title>Evolutionary innovations through gain and loss of genes in the ectomycorrhizal Boletales.</title>
        <authorList>
            <person name="Wu G."/>
            <person name="Miyauchi S."/>
            <person name="Morin E."/>
            <person name="Yang Z.-L."/>
            <person name="Xu J."/>
            <person name="Martin F.M."/>
        </authorList>
    </citation>
    <scope>NUCLEOTIDE SEQUENCE</scope>
    <source>
        <strain evidence="1">BR01</strain>
    </source>
</reference>
<organism evidence="1 2">
    <name type="scientific">Boletus reticuloceps</name>
    <dbReference type="NCBI Taxonomy" id="495285"/>
    <lineage>
        <taxon>Eukaryota</taxon>
        <taxon>Fungi</taxon>
        <taxon>Dikarya</taxon>
        <taxon>Basidiomycota</taxon>
        <taxon>Agaricomycotina</taxon>
        <taxon>Agaricomycetes</taxon>
        <taxon>Agaricomycetidae</taxon>
        <taxon>Boletales</taxon>
        <taxon>Boletineae</taxon>
        <taxon>Boletaceae</taxon>
        <taxon>Boletoideae</taxon>
        <taxon>Boletus</taxon>
    </lineage>
</organism>